<dbReference type="SUPFAM" id="SSF48452">
    <property type="entry name" value="TPR-like"/>
    <property type="match status" value="2"/>
</dbReference>
<dbReference type="InterPro" id="IPR011990">
    <property type="entry name" value="TPR-like_helical_dom_sf"/>
</dbReference>
<dbReference type="Proteomes" id="UP001482513">
    <property type="component" value="Unassembled WGS sequence"/>
</dbReference>
<dbReference type="SMART" id="SM00028">
    <property type="entry name" value="TPR"/>
    <property type="match status" value="4"/>
</dbReference>
<dbReference type="RefSeq" id="WP_190703196.1">
    <property type="nucleotide sequence ID" value="NZ_JAMPKX010000022.1"/>
</dbReference>
<accession>A0ABV0KC46</accession>
<keyword evidence="1" id="KW-0802">TPR repeat</keyword>
<dbReference type="PROSITE" id="PS50005">
    <property type="entry name" value="TPR"/>
    <property type="match status" value="2"/>
</dbReference>
<dbReference type="InterPro" id="IPR019734">
    <property type="entry name" value="TPR_rpt"/>
</dbReference>
<evidence type="ECO:0000256" key="1">
    <source>
        <dbReference type="PROSITE-ProRule" id="PRU00339"/>
    </source>
</evidence>
<feature type="repeat" description="TPR" evidence="1">
    <location>
        <begin position="131"/>
        <end position="164"/>
    </location>
</feature>
<organism evidence="2 3">
    <name type="scientific">Leptolyngbya subtilissima DQ-A4</name>
    <dbReference type="NCBI Taxonomy" id="2933933"/>
    <lineage>
        <taxon>Bacteria</taxon>
        <taxon>Bacillati</taxon>
        <taxon>Cyanobacteriota</taxon>
        <taxon>Cyanophyceae</taxon>
        <taxon>Leptolyngbyales</taxon>
        <taxon>Leptolyngbyaceae</taxon>
        <taxon>Leptolyngbya group</taxon>
        <taxon>Leptolyngbya</taxon>
    </lineage>
</organism>
<name>A0ABV0KC46_9CYAN</name>
<evidence type="ECO:0000313" key="2">
    <source>
        <dbReference type="EMBL" id="MEP0950194.1"/>
    </source>
</evidence>
<sequence length="351" mass="38111">MARATRNDSWYLLAEKSAQQSLANLPFENQGAVLALAQIAEAQHDFATAIRLAESVGTPDALGHVVTTKLALGEVEDAVAEASRLSEQYPSLGSLTLKALAHEARGQDDQALAAFQQAIAAEEPDNSAASAQARVFLGRFHAQRGDHSLAKGLYREALRIVPDYPLVHLQLAELATVKGQYRTAKYHYQAVGGPTALHGLARLQALQGRSATEAWKVAETELRRNVEGNALGHRRDLAHLLLERGDPADVAEAVALMETETANRRDAQTLDTLAWALGSAGRLLEAQQALQEALDQGVRSAAIAYRAGEIELALNHPVQAAEFFRRATEIDPTFTPQTRQRLGLTKQEELR</sequence>
<proteinExistence type="predicted"/>
<dbReference type="EMBL" id="JAMPKX010000022">
    <property type="protein sequence ID" value="MEP0950194.1"/>
    <property type="molecule type" value="Genomic_DNA"/>
</dbReference>
<reference evidence="2 3" key="1">
    <citation type="submission" date="2022-04" db="EMBL/GenBank/DDBJ databases">
        <title>Positive selection, recombination, and allopatry shape intraspecific diversity of widespread and dominant cyanobacteria.</title>
        <authorList>
            <person name="Wei J."/>
            <person name="Shu W."/>
            <person name="Hu C."/>
        </authorList>
    </citation>
    <scope>NUCLEOTIDE SEQUENCE [LARGE SCALE GENOMIC DNA]</scope>
    <source>
        <strain evidence="2 3">DQ-A4</strain>
    </source>
</reference>
<dbReference type="Gene3D" id="1.25.40.10">
    <property type="entry name" value="Tetratricopeptide repeat domain"/>
    <property type="match status" value="1"/>
</dbReference>
<keyword evidence="3" id="KW-1185">Reference proteome</keyword>
<protein>
    <submittedName>
        <fullName evidence="2">Tetratricopeptide repeat protein</fullName>
    </submittedName>
</protein>
<feature type="repeat" description="TPR" evidence="1">
    <location>
        <begin position="301"/>
        <end position="334"/>
    </location>
</feature>
<gene>
    <name evidence="2" type="ORF">NC992_25200</name>
</gene>
<comment type="caution">
    <text evidence="2">The sequence shown here is derived from an EMBL/GenBank/DDBJ whole genome shotgun (WGS) entry which is preliminary data.</text>
</comment>
<evidence type="ECO:0000313" key="3">
    <source>
        <dbReference type="Proteomes" id="UP001482513"/>
    </source>
</evidence>
<dbReference type="Pfam" id="PF13432">
    <property type="entry name" value="TPR_16"/>
    <property type="match status" value="2"/>
</dbReference>